<feature type="compositionally biased region" description="Polar residues" evidence="1">
    <location>
        <begin position="841"/>
        <end position="860"/>
    </location>
</feature>
<name>L8WXH1_THACA</name>
<dbReference type="PROSITE" id="PS50010">
    <property type="entry name" value="DH_2"/>
    <property type="match status" value="1"/>
</dbReference>
<feature type="region of interest" description="Disordered" evidence="1">
    <location>
        <begin position="102"/>
        <end position="129"/>
    </location>
</feature>
<gene>
    <name evidence="3" type="ORF">AG1IA_04456</name>
</gene>
<dbReference type="SUPFAM" id="SSF50729">
    <property type="entry name" value="PH domain-like"/>
    <property type="match status" value="1"/>
</dbReference>
<feature type="region of interest" description="Disordered" evidence="1">
    <location>
        <begin position="1005"/>
        <end position="1075"/>
    </location>
</feature>
<dbReference type="PANTHER" id="PTHR45924">
    <property type="entry name" value="FI17866P1"/>
    <property type="match status" value="1"/>
</dbReference>
<dbReference type="Gene3D" id="1.20.900.10">
    <property type="entry name" value="Dbl homology (DH) domain"/>
    <property type="match status" value="1"/>
</dbReference>
<feature type="compositionally biased region" description="Polar residues" evidence="1">
    <location>
        <begin position="781"/>
        <end position="792"/>
    </location>
</feature>
<feature type="compositionally biased region" description="Low complexity" evidence="1">
    <location>
        <begin position="706"/>
        <end position="726"/>
    </location>
</feature>
<feature type="compositionally biased region" description="Polar residues" evidence="1">
    <location>
        <begin position="442"/>
        <end position="477"/>
    </location>
</feature>
<comment type="caution">
    <text evidence="3">The sequence shown here is derived from an EMBL/GenBank/DDBJ whole genome shotgun (WGS) entry which is preliminary data.</text>
</comment>
<evidence type="ECO:0000256" key="1">
    <source>
        <dbReference type="SAM" id="MobiDB-lite"/>
    </source>
</evidence>
<feature type="domain" description="DH" evidence="2">
    <location>
        <begin position="130"/>
        <end position="317"/>
    </location>
</feature>
<dbReference type="STRING" id="983506.L8WXH1"/>
<evidence type="ECO:0000313" key="3">
    <source>
        <dbReference type="EMBL" id="ELU41522.1"/>
    </source>
</evidence>
<dbReference type="PANTHER" id="PTHR45924:SF2">
    <property type="entry name" value="FI17866P1"/>
    <property type="match status" value="1"/>
</dbReference>
<organism evidence="3 4">
    <name type="scientific">Thanatephorus cucumeris (strain AG1-IA)</name>
    <name type="common">Rice sheath blight fungus</name>
    <name type="synonym">Rhizoctonia solani</name>
    <dbReference type="NCBI Taxonomy" id="983506"/>
    <lineage>
        <taxon>Eukaryota</taxon>
        <taxon>Fungi</taxon>
        <taxon>Dikarya</taxon>
        <taxon>Basidiomycota</taxon>
        <taxon>Agaricomycotina</taxon>
        <taxon>Agaricomycetes</taxon>
        <taxon>Cantharellales</taxon>
        <taxon>Ceratobasidiaceae</taxon>
        <taxon>Rhizoctonia</taxon>
        <taxon>Rhizoctonia solani AG-1</taxon>
    </lineage>
</organism>
<feature type="region of interest" description="Disordered" evidence="1">
    <location>
        <begin position="641"/>
        <end position="884"/>
    </location>
</feature>
<dbReference type="Pfam" id="PF00621">
    <property type="entry name" value="RhoGEF"/>
    <property type="match status" value="1"/>
</dbReference>
<feature type="region of interest" description="Disordered" evidence="1">
    <location>
        <begin position="322"/>
        <end position="397"/>
    </location>
</feature>
<dbReference type="SUPFAM" id="SSF48065">
    <property type="entry name" value="DBL homology domain (DH-domain)"/>
    <property type="match status" value="1"/>
</dbReference>
<evidence type="ECO:0000313" key="4">
    <source>
        <dbReference type="Proteomes" id="UP000011668"/>
    </source>
</evidence>
<sequence length="1075" mass="116114">MDPRPISATGSRGLRGKPTQDEACVLPSTCGLGLFLPKRLIAFAESFTASGVPTSCHFSSFLLPRFLVCSRIYNFCQQYLAFLNYSQRFVCHMDLPPPPPSKHLDVGYPSSSSSSHPPPSPGGRSEGKAKKVNPLVDLIETEKDYIEQLSSIIRKVAAAWSRSNFPPKELDSLFRGIEAVYKANKALNTVSRGLQIGPNPSDPKALGDLLMRWIDDLEPPYTRFINAYAAGFDTWRPVQQNPNLGRILGELSNTLTPENPQEWTLDKLFALPLQRLKYYKKLYSRLLKTTSPGRSDHRLLVNANETLDRLMATCEERRSKLIGDPVDHDLPREASDSSPPAPSYPTRNASLGHDMANAHPNQPMSHLGSSEFQLPPLSIGSGNQSGPTRTFSGDAPTINSDTATIVGPKDPNDVAPPPARVQSPEIAISNAFRRPVDGERVSISTTGSRVDSGASVSSGRMSRDTTFSSMGPGSTDTPLMPAQGLERRLYSVTTVERLADCVLQACKLQMNPPNLPFTRMIKFSVEAMIFFTPRVTGMEVTHQRGHLFLTTDLLLICEKMTPEERAGFGQDGPDMWLCYPPLAGKHLQIVESSGGQENVFQLTIMKKETLTIHTESRYIRDQVVRDIRECAEKAVNLAPTVRTNVSPTSPGGLPRSPAPGDRSPNGFSQQPSPQFSPAPPQQRVQDNIVNSPGPYLPTIRSPPPGAMSAPPSRAPSVHQDRSGSPMSLPPGPGGPPGGHWQPPTRGASIPSQGGPGGPGPRGPPGPQNFQPGPGMLPPLRTQLSSKSLNSEFSARDRDGPLPPIPRMPNADPRPGGSAPSSMYSEFAPPRPLFGTPGPLLSPSQNNFPRSANSAPGSTFGSEYDISPPDSPVDEEPQQTGPVTQTVTCETRCKVYAQQEHQKWKSLGSARLKLYQAMPTNVKQLVVQADSKSKNMLISTIVLTDGVERVGKMGIAIELSDNGSRTGVVYMIQLKNESSANSLFDALLAGSDRARDDVAMTLFTLNSPDQSTGEHRPIGAADKTGQPLKEGVKDIEQPYFGGEKNASDVPNAGGRIPDEAIAGAQKAAESVELGRH</sequence>
<dbReference type="InterPro" id="IPR011993">
    <property type="entry name" value="PH-like_dom_sf"/>
</dbReference>
<proteinExistence type="predicted"/>
<dbReference type="OMA" id="DMWLLYP"/>
<dbReference type="InterPro" id="IPR000219">
    <property type="entry name" value="DH_dom"/>
</dbReference>
<dbReference type="EMBL" id="AFRT01001044">
    <property type="protein sequence ID" value="ELU41522.1"/>
    <property type="molecule type" value="Genomic_DNA"/>
</dbReference>
<dbReference type="GO" id="GO:0005085">
    <property type="term" value="F:guanyl-nucleotide exchange factor activity"/>
    <property type="evidence" value="ECO:0007669"/>
    <property type="project" value="InterPro"/>
</dbReference>
<dbReference type="Gene3D" id="2.30.29.30">
    <property type="entry name" value="Pleckstrin-homology domain (PH domain)/Phosphotyrosine-binding domain (PTB)"/>
    <property type="match status" value="1"/>
</dbReference>
<feature type="region of interest" description="Disordered" evidence="1">
    <location>
        <begin position="442"/>
        <end position="481"/>
    </location>
</feature>
<feature type="compositionally biased region" description="Polar residues" evidence="1">
    <location>
        <begin position="359"/>
        <end position="372"/>
    </location>
</feature>
<reference evidence="3 4" key="1">
    <citation type="journal article" date="2013" name="Nat. Commun.">
        <title>The evolution and pathogenic mechanisms of the rice sheath blight pathogen.</title>
        <authorList>
            <person name="Zheng A."/>
            <person name="Lin R."/>
            <person name="Xu L."/>
            <person name="Qin P."/>
            <person name="Tang C."/>
            <person name="Ai P."/>
            <person name="Zhang D."/>
            <person name="Liu Y."/>
            <person name="Sun Z."/>
            <person name="Feng H."/>
            <person name="Wang Y."/>
            <person name="Chen Y."/>
            <person name="Liang X."/>
            <person name="Fu R."/>
            <person name="Li Q."/>
            <person name="Zhang J."/>
            <person name="Yu X."/>
            <person name="Xie Z."/>
            <person name="Ding L."/>
            <person name="Guan P."/>
            <person name="Tang J."/>
            <person name="Liang Y."/>
            <person name="Wang S."/>
            <person name="Deng Q."/>
            <person name="Li S."/>
            <person name="Zhu J."/>
            <person name="Wang L."/>
            <person name="Liu H."/>
            <person name="Li P."/>
        </authorList>
    </citation>
    <scope>NUCLEOTIDE SEQUENCE [LARGE SCALE GENOMIC DNA]</scope>
    <source>
        <strain evidence="4">AG-1 IA</strain>
    </source>
</reference>
<feature type="region of interest" description="Disordered" evidence="1">
    <location>
        <begin position="1"/>
        <end position="20"/>
    </location>
</feature>
<accession>L8WXH1</accession>
<evidence type="ECO:0000259" key="2">
    <source>
        <dbReference type="PROSITE" id="PS50010"/>
    </source>
</evidence>
<dbReference type="HOGENOM" id="CLU_005338_0_0_1"/>
<keyword evidence="4" id="KW-1185">Reference proteome</keyword>
<feature type="compositionally biased region" description="Basic and acidic residues" evidence="1">
    <location>
        <begin position="322"/>
        <end position="335"/>
    </location>
</feature>
<protein>
    <submittedName>
        <fullName evidence="3">GEF1 protein</fullName>
    </submittedName>
</protein>
<dbReference type="GO" id="GO:0031267">
    <property type="term" value="F:small GTPase binding"/>
    <property type="evidence" value="ECO:0007669"/>
    <property type="project" value="TreeGrafter"/>
</dbReference>
<dbReference type="OrthoDB" id="6244550at2759"/>
<dbReference type="AlphaFoldDB" id="L8WXH1"/>
<feature type="compositionally biased region" description="Pro residues" evidence="1">
    <location>
        <begin position="757"/>
        <end position="766"/>
    </location>
</feature>
<dbReference type="Proteomes" id="UP000011668">
    <property type="component" value="Unassembled WGS sequence"/>
</dbReference>
<dbReference type="InterPro" id="IPR035899">
    <property type="entry name" value="DBL_dom_sf"/>
</dbReference>
<dbReference type="SMART" id="SM00325">
    <property type="entry name" value="RhoGEF"/>
    <property type="match status" value="1"/>
</dbReference>
<feature type="compositionally biased region" description="Polar residues" evidence="1">
    <location>
        <begin position="380"/>
        <end position="397"/>
    </location>
</feature>